<dbReference type="EMBL" id="JAWDJX010000011">
    <property type="protein sequence ID" value="KAK3054666.1"/>
    <property type="molecule type" value="Genomic_DNA"/>
</dbReference>
<feature type="compositionally biased region" description="Basic residues" evidence="1">
    <location>
        <begin position="1"/>
        <end position="10"/>
    </location>
</feature>
<evidence type="ECO:0000313" key="3">
    <source>
        <dbReference type="EMBL" id="KAK3054666.1"/>
    </source>
</evidence>
<accession>A0AAJ0DQI2</accession>
<protein>
    <recommendedName>
        <fullName evidence="2">CCHC-type domain-containing protein</fullName>
    </recommendedName>
</protein>
<comment type="caution">
    <text evidence="3">The sequence shown here is derived from an EMBL/GenBank/DDBJ whole genome shotgun (WGS) entry which is preliminary data.</text>
</comment>
<gene>
    <name evidence="3" type="ORF">LTR09_004395</name>
</gene>
<dbReference type="AlphaFoldDB" id="A0AAJ0DQI2"/>
<name>A0AAJ0DQI2_9PEZI</name>
<feature type="region of interest" description="Disordered" evidence="1">
    <location>
        <begin position="79"/>
        <end position="124"/>
    </location>
</feature>
<sequence length="404" mass="44840">MAGKKNRRGSRSNSTNGSGTTTPPPAYSPGEARGRKKNQGRGQNSHDNSGDTSMQNGPQQSPVVCTYCSKPYHKAEDCWTNPNSTRNAKASNTKTANPDNSQKSSNQEDTTGKNRNKPTVAAKPEFPTSGWTFANCIPITTDTQTPYCGPCNSRAHHTSRCGDKDASHRFWHSLIVCWRCAYRGHTGDECQNPEPTEFVKRCGVCREQKHATDACPHQAQRRLCEALAYGRAAPRSVFPYTANDTEMTGTDQQQQLAVPTFSRPSRAPTPRTLTISTSSPSRLAELRRKVNDSATLYTKSLYNMVLARNSSEIQAVGLLSQSTWWEVSKRLAQGFNFFRDPQAMGAIVLNRRPYCYQCAKEGVILDENMCGVQGRDPLTIEDSARWGVFVMFECQCSKDGYDYV</sequence>
<organism evidence="3 4">
    <name type="scientific">Extremus antarcticus</name>
    <dbReference type="NCBI Taxonomy" id="702011"/>
    <lineage>
        <taxon>Eukaryota</taxon>
        <taxon>Fungi</taxon>
        <taxon>Dikarya</taxon>
        <taxon>Ascomycota</taxon>
        <taxon>Pezizomycotina</taxon>
        <taxon>Dothideomycetes</taxon>
        <taxon>Dothideomycetidae</taxon>
        <taxon>Mycosphaerellales</taxon>
        <taxon>Extremaceae</taxon>
        <taxon>Extremus</taxon>
    </lineage>
</organism>
<proteinExistence type="predicted"/>
<evidence type="ECO:0000313" key="4">
    <source>
        <dbReference type="Proteomes" id="UP001271007"/>
    </source>
</evidence>
<feature type="compositionally biased region" description="Low complexity" evidence="1">
    <location>
        <begin position="11"/>
        <end position="21"/>
    </location>
</feature>
<dbReference type="InterPro" id="IPR001878">
    <property type="entry name" value="Znf_CCHC"/>
</dbReference>
<feature type="region of interest" description="Disordered" evidence="1">
    <location>
        <begin position="1"/>
        <end position="62"/>
    </location>
</feature>
<reference evidence="3" key="1">
    <citation type="submission" date="2023-04" db="EMBL/GenBank/DDBJ databases">
        <title>Black Yeasts Isolated from many extreme environments.</title>
        <authorList>
            <person name="Coleine C."/>
            <person name="Stajich J.E."/>
            <person name="Selbmann L."/>
        </authorList>
    </citation>
    <scope>NUCLEOTIDE SEQUENCE</scope>
    <source>
        <strain evidence="3">CCFEE 5312</strain>
    </source>
</reference>
<dbReference type="SMART" id="SM00343">
    <property type="entry name" value="ZnF_C2HC"/>
    <property type="match status" value="2"/>
</dbReference>
<dbReference type="GO" id="GO:0008270">
    <property type="term" value="F:zinc ion binding"/>
    <property type="evidence" value="ECO:0007669"/>
    <property type="project" value="InterPro"/>
</dbReference>
<feature type="compositionally biased region" description="Polar residues" evidence="1">
    <location>
        <begin position="80"/>
        <end position="109"/>
    </location>
</feature>
<dbReference type="Proteomes" id="UP001271007">
    <property type="component" value="Unassembled WGS sequence"/>
</dbReference>
<dbReference type="GO" id="GO:0003676">
    <property type="term" value="F:nucleic acid binding"/>
    <property type="evidence" value="ECO:0007669"/>
    <property type="project" value="InterPro"/>
</dbReference>
<evidence type="ECO:0000259" key="2">
    <source>
        <dbReference type="SMART" id="SM00343"/>
    </source>
</evidence>
<feature type="compositionally biased region" description="Polar residues" evidence="1">
    <location>
        <begin position="40"/>
        <end position="62"/>
    </location>
</feature>
<feature type="domain" description="CCHC-type" evidence="2">
    <location>
        <begin position="64"/>
        <end position="80"/>
    </location>
</feature>
<keyword evidence="4" id="KW-1185">Reference proteome</keyword>
<feature type="domain" description="CCHC-type" evidence="2">
    <location>
        <begin position="176"/>
        <end position="192"/>
    </location>
</feature>
<evidence type="ECO:0000256" key="1">
    <source>
        <dbReference type="SAM" id="MobiDB-lite"/>
    </source>
</evidence>